<dbReference type="SUPFAM" id="SSF51905">
    <property type="entry name" value="FAD/NAD(P)-binding domain"/>
    <property type="match status" value="1"/>
</dbReference>
<evidence type="ECO:0000256" key="2">
    <source>
        <dbReference type="ARBA" id="ARBA00023033"/>
    </source>
</evidence>
<keyword evidence="1 5" id="KW-0560">Oxidoreductase</keyword>
<dbReference type="EMBL" id="GISG01144812">
    <property type="protein sequence ID" value="MBA4646095.1"/>
    <property type="molecule type" value="Transcribed_RNA"/>
</dbReference>
<comment type="similarity">
    <text evidence="3">Belongs to the 3-hydroxybenzoate 6-hydroxylase family.</text>
</comment>
<dbReference type="InterPro" id="IPR036188">
    <property type="entry name" value="FAD/NAD-bd_sf"/>
</dbReference>
<dbReference type="PANTHER" id="PTHR45934:SF28">
    <property type="entry name" value="OS03G0153100 PROTEIN"/>
    <property type="match status" value="1"/>
</dbReference>
<evidence type="ECO:0000256" key="1">
    <source>
        <dbReference type="ARBA" id="ARBA00023002"/>
    </source>
</evidence>
<reference evidence="5" key="2">
    <citation type="submission" date="2020-07" db="EMBL/GenBank/DDBJ databases">
        <authorList>
            <person name="Vera ALvarez R."/>
            <person name="Arias-Moreno D.M."/>
            <person name="Jimenez-Jacinto V."/>
            <person name="Jimenez-Bremont J.F."/>
            <person name="Swaminathan K."/>
            <person name="Moose S.P."/>
            <person name="Guerrero-Gonzalez M.L."/>
            <person name="Marino-Ramirez L."/>
            <person name="Landsman D."/>
            <person name="Rodriguez-Kessler M."/>
            <person name="Delgado-Sanchez P."/>
        </authorList>
    </citation>
    <scope>NUCLEOTIDE SEQUENCE</scope>
    <source>
        <tissue evidence="5">Cladode</tissue>
    </source>
</reference>
<protein>
    <submittedName>
        <fullName evidence="5">Zeaxanthin epoxidase</fullName>
        <ecNumber evidence="5">1.14.15.21</ecNumber>
    </submittedName>
</protein>
<keyword evidence="2" id="KW-0503">Monooxygenase</keyword>
<organism evidence="5">
    <name type="scientific">Opuntia streptacantha</name>
    <name type="common">Prickly pear cactus</name>
    <name type="synonym">Opuntia cardona</name>
    <dbReference type="NCBI Taxonomy" id="393608"/>
    <lineage>
        <taxon>Eukaryota</taxon>
        <taxon>Viridiplantae</taxon>
        <taxon>Streptophyta</taxon>
        <taxon>Embryophyta</taxon>
        <taxon>Tracheophyta</taxon>
        <taxon>Spermatophyta</taxon>
        <taxon>Magnoliopsida</taxon>
        <taxon>eudicotyledons</taxon>
        <taxon>Gunneridae</taxon>
        <taxon>Pentapetalae</taxon>
        <taxon>Caryophyllales</taxon>
        <taxon>Cactineae</taxon>
        <taxon>Cactaceae</taxon>
        <taxon>Opuntioideae</taxon>
        <taxon>Opuntia</taxon>
    </lineage>
</organism>
<dbReference type="InterPro" id="IPR044560">
    <property type="entry name" value="MOase"/>
</dbReference>
<dbReference type="EC" id="1.14.15.21" evidence="5"/>
<evidence type="ECO:0000259" key="4">
    <source>
        <dbReference type="Pfam" id="PF01494"/>
    </source>
</evidence>
<dbReference type="Gene3D" id="3.50.50.60">
    <property type="entry name" value="FAD/NAD(P)-binding domain"/>
    <property type="match status" value="1"/>
</dbReference>
<dbReference type="PANTHER" id="PTHR45934">
    <property type="entry name" value="FAD/NAD(P)-BINDING OXIDOREDUCTASE FAMILY PROTEIN"/>
    <property type="match status" value="1"/>
</dbReference>
<sequence>MENNQAMIKEFVLNRLGNVSPKSKTLVEKTELEDISVGSLKLRSPWDMLLKNISKDNVCVAGDAFHPMTPDIGQGGCSALEDAIVLARCLREALTERVGKETSKDKEDVHKRIKDGLEKYARERRWRSFMLITTAYLVGKIQQSNRSLIRFLREKFLSGMLLQALLKSADFDCGYLSHI</sequence>
<dbReference type="GO" id="GO:0052662">
    <property type="term" value="F:zeaxanthin epoxidase activity"/>
    <property type="evidence" value="ECO:0007669"/>
    <property type="project" value="UniProtKB-EC"/>
</dbReference>
<evidence type="ECO:0000313" key="5">
    <source>
        <dbReference type="EMBL" id="MBA4646095.1"/>
    </source>
</evidence>
<proteinExistence type="inferred from homology"/>
<reference evidence="5" key="1">
    <citation type="journal article" date="2013" name="J. Plant Res.">
        <title>Effect of fungi and light on seed germination of three Opuntia species from semiarid lands of central Mexico.</title>
        <authorList>
            <person name="Delgado-Sanchez P."/>
            <person name="Jimenez-Bremont J.F."/>
            <person name="Guerrero-Gonzalez Mde L."/>
            <person name="Flores J."/>
        </authorList>
    </citation>
    <scope>NUCLEOTIDE SEQUENCE</scope>
    <source>
        <tissue evidence="5">Cladode</tissue>
    </source>
</reference>
<feature type="domain" description="FAD-binding" evidence="4">
    <location>
        <begin position="45"/>
        <end position="100"/>
    </location>
</feature>
<name>A0A7C8ZNJ9_OPUST</name>
<accession>A0A7C8ZNJ9</accession>
<evidence type="ECO:0000256" key="3">
    <source>
        <dbReference type="ARBA" id="ARBA00024018"/>
    </source>
</evidence>
<dbReference type="GO" id="GO:0071949">
    <property type="term" value="F:FAD binding"/>
    <property type="evidence" value="ECO:0007669"/>
    <property type="project" value="InterPro"/>
</dbReference>
<dbReference type="Pfam" id="PF01494">
    <property type="entry name" value="FAD_binding_3"/>
    <property type="match status" value="1"/>
</dbReference>
<dbReference type="InterPro" id="IPR002938">
    <property type="entry name" value="FAD-bd"/>
</dbReference>
<dbReference type="AlphaFoldDB" id="A0A7C8ZNJ9"/>